<name>A0ABY9KYK0_9BACI</name>
<organism evidence="2 3">
    <name type="scientific">Aciduricibacillus chroicocephali</name>
    <dbReference type="NCBI Taxonomy" id="3054939"/>
    <lineage>
        <taxon>Bacteria</taxon>
        <taxon>Bacillati</taxon>
        <taxon>Bacillota</taxon>
        <taxon>Bacilli</taxon>
        <taxon>Bacillales</taxon>
        <taxon>Bacillaceae</taxon>
        <taxon>Aciduricibacillus</taxon>
    </lineage>
</organism>
<evidence type="ECO:0000259" key="1">
    <source>
        <dbReference type="Pfam" id="PF00582"/>
    </source>
</evidence>
<dbReference type="InterPro" id="IPR052023">
    <property type="entry name" value="Histidine_kinase_KdpD"/>
</dbReference>
<dbReference type="InterPro" id="IPR006016">
    <property type="entry name" value="UspA"/>
</dbReference>
<dbReference type="EMBL" id="CP129113">
    <property type="protein sequence ID" value="WLV24678.1"/>
    <property type="molecule type" value="Genomic_DNA"/>
</dbReference>
<feature type="domain" description="UspA" evidence="1">
    <location>
        <begin position="10"/>
        <end position="128"/>
    </location>
</feature>
<accession>A0ABY9KYK0</accession>
<dbReference type="Proteomes" id="UP001180087">
    <property type="component" value="Chromosome"/>
</dbReference>
<dbReference type="PANTHER" id="PTHR45569:SF1">
    <property type="entry name" value="SENSOR PROTEIN KDPD"/>
    <property type="match status" value="1"/>
</dbReference>
<dbReference type="Pfam" id="PF00582">
    <property type="entry name" value="Usp"/>
    <property type="match status" value="1"/>
</dbReference>
<reference evidence="2" key="1">
    <citation type="submission" date="2023-06" db="EMBL/GenBank/DDBJ databases">
        <title>A Treasure from Seagulls: Isolation and Description of Aciduricobacillus qingdaonensis gen. nov., sp. nov., a Rare Obligately Uric Acid-utilizing Member in the Family Bacillaceae.</title>
        <authorList>
            <person name="Liu W."/>
            <person name="Wang B."/>
        </authorList>
    </citation>
    <scope>NUCLEOTIDE SEQUENCE</scope>
    <source>
        <strain evidence="2">44XB</strain>
    </source>
</reference>
<protein>
    <submittedName>
        <fullName evidence="2">Universal stress protein</fullName>
    </submittedName>
</protein>
<proteinExistence type="predicted"/>
<dbReference type="Gene3D" id="3.40.50.620">
    <property type="entry name" value="HUPs"/>
    <property type="match status" value="1"/>
</dbReference>
<dbReference type="InterPro" id="IPR014729">
    <property type="entry name" value="Rossmann-like_a/b/a_fold"/>
</dbReference>
<dbReference type="RefSeq" id="WP_348027950.1">
    <property type="nucleotide sequence ID" value="NZ_CP129113.1"/>
</dbReference>
<keyword evidence="3" id="KW-1185">Reference proteome</keyword>
<evidence type="ECO:0000313" key="3">
    <source>
        <dbReference type="Proteomes" id="UP001180087"/>
    </source>
</evidence>
<dbReference type="PANTHER" id="PTHR45569">
    <property type="entry name" value="SENSOR PROTEIN KDPD"/>
    <property type="match status" value="1"/>
</dbReference>
<evidence type="ECO:0000313" key="2">
    <source>
        <dbReference type="EMBL" id="WLV24678.1"/>
    </source>
</evidence>
<dbReference type="SUPFAM" id="SSF52402">
    <property type="entry name" value="Adenine nucleotide alpha hydrolases-like"/>
    <property type="match status" value="1"/>
</dbReference>
<gene>
    <name evidence="2" type="ORF">QR721_13710</name>
</gene>
<sequence length="224" mass="25833">MKMAKGRMDEKILVCVFYGPNGERLIKRGHKLASLLDCPLFVLTVDSLPQDEFDAEKSDFIKEWSHLSEQLDAEEFIVRDNEKRSSTKAIAEVVNTYDITQVIIGQSPQNRWEEITKGSFTNALLRELTFADIHIVAVDRTIKNREDAMYDKGVRCYLVQDKDSKDIRLSFHHPGDFLHEGIFYKETGTDFNKGIFKFIYQGKTYELSVTGDCIETPERLPKQL</sequence>